<gene>
    <name evidence="3" type="ORF">HKI87_01g00950</name>
</gene>
<reference evidence="3 4" key="1">
    <citation type="submission" date="2024-03" db="EMBL/GenBank/DDBJ databases">
        <title>Complete genome sequence of the green alga Chloropicon roscoffensis RCC1871.</title>
        <authorList>
            <person name="Lemieux C."/>
            <person name="Pombert J.-F."/>
            <person name="Otis C."/>
            <person name="Turmel M."/>
        </authorList>
    </citation>
    <scope>NUCLEOTIDE SEQUENCE [LARGE SCALE GENOMIC DNA]</scope>
    <source>
        <strain evidence="3 4">RCC1871</strain>
    </source>
</reference>
<keyword evidence="4" id="KW-1185">Reference proteome</keyword>
<evidence type="ECO:0000256" key="1">
    <source>
        <dbReference type="ARBA" id="ARBA00004430"/>
    </source>
</evidence>
<evidence type="ECO:0000313" key="3">
    <source>
        <dbReference type="EMBL" id="WZN58571.1"/>
    </source>
</evidence>
<feature type="region of interest" description="Disordered" evidence="2">
    <location>
        <begin position="26"/>
        <end position="64"/>
    </location>
</feature>
<dbReference type="InterPro" id="IPR052394">
    <property type="entry name" value="LRR-containing"/>
</dbReference>
<evidence type="ECO:0000313" key="4">
    <source>
        <dbReference type="Proteomes" id="UP001472866"/>
    </source>
</evidence>
<feature type="region of interest" description="Disordered" evidence="2">
    <location>
        <begin position="244"/>
        <end position="278"/>
    </location>
</feature>
<dbReference type="Pfam" id="PF13516">
    <property type="entry name" value="LRR_6"/>
    <property type="match status" value="2"/>
</dbReference>
<dbReference type="InterPro" id="IPR001611">
    <property type="entry name" value="Leu-rich_rpt"/>
</dbReference>
<protein>
    <submittedName>
        <fullName evidence="3">Uncharacterized protein</fullName>
    </submittedName>
</protein>
<feature type="compositionally biased region" description="Basic residues" evidence="2">
    <location>
        <begin position="182"/>
        <end position="191"/>
    </location>
</feature>
<sequence length="681" mass="74633">MTSTNGVTLEGDDITKILSKLEASLKAKAEEGEEKGKASPEPGLDADGSPRGSPRKFTTFTTKLRPTPQVEAEEVFDDFIDNLPLAKKYLLRIEGRLPWEQQANKGEATEEEAAFHRIHMLHTQIHTLCTNSKKAADLVGQKVRELPKSTIDTLLSLLDQLNDFNLSDYIRLLVYCADNSKKGRRGGRHGTRPGTREEKADQERMVRFTRLRRESIRRSVQLKSRQEQVLGLDKFVNVMTRNRGMSLNSHPYTPPSRPVSPAKKKSAKSKRLKTPPAGAGIFSTSSVDLVRDSLLFVQNERDLNHTPLPTGNTLKDRFKTAGAAIAGFFNLDMEEADDDDNAQRLSTPERLGINLDDHEALGMYSEKCVQQGISRHPKVLFQLAGEALELEGCQLGRQGMLPVIETLKQSSELRIRRLNLVDNAITPSLCAMLVSVLATNGDLYINHLDLSFNKISDAGCGAIANLIALADGDPDDEINSLVLVSCDIGPASLSRLFYSLSENSNLQTLDVSKNNLDERAAALLADALVTNTTLVSLTLQETGLNPSMMKKLKDGLAKNRAITYLDLSQNLGLGSPGAIVLCEALLENSTVEMVNLCKCQIDSKAGPTLADLVMLSRSVEDLNLSYNYMGETAVLALNLAAQRQRCGTDIAVHLYDCSSPKKYPDGKTGKGGSRSLRVMSP</sequence>
<feature type="compositionally biased region" description="Basic residues" evidence="2">
    <location>
        <begin position="262"/>
        <end position="273"/>
    </location>
</feature>
<dbReference type="PANTHER" id="PTHR24114">
    <property type="entry name" value="LEUCINE RICH REPEAT FAMILY PROTEIN"/>
    <property type="match status" value="1"/>
</dbReference>
<proteinExistence type="predicted"/>
<name>A0AAX4NXC2_9CHLO</name>
<evidence type="ECO:0000256" key="2">
    <source>
        <dbReference type="SAM" id="MobiDB-lite"/>
    </source>
</evidence>
<comment type="subcellular location">
    <subcellularLocation>
        <location evidence="1">Cytoplasm</location>
        <location evidence="1">Cytoskeleton</location>
        <location evidence="1">Cilium axoneme</location>
    </subcellularLocation>
</comment>
<dbReference type="GO" id="GO:0005930">
    <property type="term" value="C:axoneme"/>
    <property type="evidence" value="ECO:0007669"/>
    <property type="project" value="UniProtKB-SubCell"/>
</dbReference>
<feature type="region of interest" description="Disordered" evidence="2">
    <location>
        <begin position="181"/>
        <end position="202"/>
    </location>
</feature>
<dbReference type="Gene3D" id="3.80.10.10">
    <property type="entry name" value="Ribonuclease Inhibitor"/>
    <property type="match status" value="3"/>
</dbReference>
<dbReference type="AlphaFoldDB" id="A0AAX4NXC2"/>
<organism evidence="3 4">
    <name type="scientific">Chloropicon roscoffensis</name>
    <dbReference type="NCBI Taxonomy" id="1461544"/>
    <lineage>
        <taxon>Eukaryota</taxon>
        <taxon>Viridiplantae</taxon>
        <taxon>Chlorophyta</taxon>
        <taxon>Chloropicophyceae</taxon>
        <taxon>Chloropicales</taxon>
        <taxon>Chloropicaceae</taxon>
        <taxon>Chloropicon</taxon>
    </lineage>
</organism>
<dbReference type="InterPro" id="IPR032675">
    <property type="entry name" value="LRR_dom_sf"/>
</dbReference>
<dbReference type="SMART" id="SM00368">
    <property type="entry name" value="LRR_RI"/>
    <property type="match status" value="5"/>
</dbReference>
<dbReference type="Proteomes" id="UP001472866">
    <property type="component" value="Chromosome 01"/>
</dbReference>
<dbReference type="PANTHER" id="PTHR24114:SF2">
    <property type="entry name" value="F-BOX DOMAIN-CONTAINING PROTEIN-RELATED"/>
    <property type="match status" value="1"/>
</dbReference>
<dbReference type="EMBL" id="CP151501">
    <property type="protein sequence ID" value="WZN58571.1"/>
    <property type="molecule type" value="Genomic_DNA"/>
</dbReference>
<dbReference type="SUPFAM" id="SSF52047">
    <property type="entry name" value="RNI-like"/>
    <property type="match status" value="1"/>
</dbReference>
<accession>A0AAX4NXC2</accession>
<feature type="compositionally biased region" description="Basic and acidic residues" evidence="2">
    <location>
        <begin position="26"/>
        <end position="38"/>
    </location>
</feature>